<dbReference type="Pfam" id="PF05430">
    <property type="entry name" value="Methyltransf_30"/>
    <property type="match status" value="1"/>
</dbReference>
<sequence length="54" mass="5836">MAREDATFATFTGAGMVKRALVEHGFDYRKVTGFGGKRAMLVGRRAELLSVTAS</sequence>
<protein>
    <submittedName>
        <fullName evidence="2">5-methylaminomethyl-2-thiouridine methyltransferase</fullName>
    </submittedName>
</protein>
<evidence type="ECO:0000313" key="2">
    <source>
        <dbReference type="EMBL" id="SAK92907.1"/>
    </source>
</evidence>
<dbReference type="GO" id="GO:0032259">
    <property type="term" value="P:methylation"/>
    <property type="evidence" value="ECO:0007669"/>
    <property type="project" value="UniProtKB-KW"/>
</dbReference>
<evidence type="ECO:0000259" key="1">
    <source>
        <dbReference type="Pfam" id="PF05430"/>
    </source>
</evidence>
<feature type="domain" description="MnmC-like methyltransferase" evidence="1">
    <location>
        <begin position="2"/>
        <end position="44"/>
    </location>
</feature>
<dbReference type="GO" id="GO:0008168">
    <property type="term" value="F:methyltransferase activity"/>
    <property type="evidence" value="ECO:0007669"/>
    <property type="project" value="UniProtKB-KW"/>
</dbReference>
<name>A0A158DGG3_9BURK</name>
<evidence type="ECO:0000313" key="3">
    <source>
        <dbReference type="Proteomes" id="UP000054624"/>
    </source>
</evidence>
<dbReference type="InterPro" id="IPR008471">
    <property type="entry name" value="MnmC-like_methylTransf"/>
</dbReference>
<dbReference type="InterPro" id="IPR029063">
    <property type="entry name" value="SAM-dependent_MTases_sf"/>
</dbReference>
<accession>A0A158DGG3</accession>
<dbReference type="Proteomes" id="UP000054624">
    <property type="component" value="Unassembled WGS sequence"/>
</dbReference>
<proteinExistence type="predicted"/>
<dbReference type="Gene3D" id="3.40.50.150">
    <property type="entry name" value="Vaccinia Virus protein VP39"/>
    <property type="match status" value="1"/>
</dbReference>
<organism evidence="2 3">
    <name type="scientific">Caballeronia temeraria</name>
    <dbReference type="NCBI Taxonomy" id="1777137"/>
    <lineage>
        <taxon>Bacteria</taxon>
        <taxon>Pseudomonadati</taxon>
        <taxon>Pseudomonadota</taxon>
        <taxon>Betaproteobacteria</taxon>
        <taxon>Burkholderiales</taxon>
        <taxon>Burkholderiaceae</taxon>
        <taxon>Caballeronia</taxon>
    </lineage>
</organism>
<dbReference type="EMBL" id="FCOI02000039">
    <property type="protein sequence ID" value="SAK92907.1"/>
    <property type="molecule type" value="Genomic_DNA"/>
</dbReference>
<dbReference type="GO" id="GO:0016645">
    <property type="term" value="F:oxidoreductase activity, acting on the CH-NH group of donors"/>
    <property type="evidence" value="ECO:0007669"/>
    <property type="project" value="InterPro"/>
</dbReference>
<dbReference type="STRING" id="1777137.AWB76_06868"/>
<keyword evidence="2" id="KW-0489">Methyltransferase</keyword>
<keyword evidence="2" id="KW-0808">Transferase</keyword>
<reference evidence="3" key="1">
    <citation type="submission" date="2016-01" db="EMBL/GenBank/DDBJ databases">
        <authorList>
            <person name="Peeters Charlotte."/>
        </authorList>
    </citation>
    <scope>NUCLEOTIDE SEQUENCE [LARGE SCALE GENOMIC DNA]</scope>
</reference>
<dbReference type="AlphaFoldDB" id="A0A158DGG3"/>
<gene>
    <name evidence="2" type="ORF">AWB76_06868</name>
</gene>
<keyword evidence="3" id="KW-1185">Reference proteome</keyword>